<dbReference type="RefSeq" id="WP_109925949.1">
    <property type="nucleotide sequence ID" value="NZ_QGNZ01000002.1"/>
</dbReference>
<protein>
    <recommendedName>
        <fullName evidence="3">Glycosyl transferase family 1</fullName>
    </recommendedName>
</protein>
<evidence type="ECO:0000313" key="1">
    <source>
        <dbReference type="EMBL" id="PWS28190.1"/>
    </source>
</evidence>
<name>A0A317EMU5_9SPHI</name>
<comment type="caution">
    <text evidence="1">The sequence shown here is derived from an EMBL/GenBank/DDBJ whole genome shotgun (WGS) entry which is preliminary data.</text>
</comment>
<sequence length="355" mass="41661">MDKSIVFFTKYTSKGPSSRYRTFQYIPYYRKEYEIKTIPFFSDHYLTQLFSNKSSSLFYLFSRVLLRIFQVLFKISKKDLVVIEYELIPFFPPLLEYYLKLRGIKFILDYDDAIFHNYDKSRHQLVQKLFGKKIPTIMKIATHITTGSPYLTAYAKLYNNSVTEIPTSVSNSRYMFENEYVENDILNIGWVGSKTTSKNVIAILDAFKSLENFVPYKLSLIGFDDSLIPFLKDIKYSIIEWNESSEPIEISKFDVGIMPLEDNLFNRGKCGFKLVQYMACGIPTISTPLEANVKINRSKKNLHATTIDEWRKAFIDVSRNRSFFKQVGIENKLYFQKYYSVESNVVHYLSIFNNI</sequence>
<proteinExistence type="predicted"/>
<dbReference type="OrthoDB" id="9815351at2"/>
<dbReference type="Gene3D" id="3.40.50.2000">
    <property type="entry name" value="Glycogen Phosphorylase B"/>
    <property type="match status" value="1"/>
</dbReference>
<gene>
    <name evidence="1" type="ORF">DHW03_11615</name>
</gene>
<evidence type="ECO:0000313" key="2">
    <source>
        <dbReference type="Proteomes" id="UP000245379"/>
    </source>
</evidence>
<dbReference type="AlphaFoldDB" id="A0A317EMU5"/>
<organism evidence="1 2">
    <name type="scientific">Pedobacter yonginense</name>
    <dbReference type="NCBI Taxonomy" id="651869"/>
    <lineage>
        <taxon>Bacteria</taxon>
        <taxon>Pseudomonadati</taxon>
        <taxon>Bacteroidota</taxon>
        <taxon>Sphingobacteriia</taxon>
        <taxon>Sphingobacteriales</taxon>
        <taxon>Sphingobacteriaceae</taxon>
        <taxon>Pedobacter</taxon>
    </lineage>
</organism>
<accession>A0A317EMU5</accession>
<reference evidence="1 2" key="1">
    <citation type="submission" date="2018-05" db="EMBL/GenBank/DDBJ databases">
        <title>Pedobacter paludis sp. nov., isolated from wetland soil.</title>
        <authorList>
            <person name="Zhang Y."/>
            <person name="Wang G."/>
        </authorList>
    </citation>
    <scope>NUCLEOTIDE SEQUENCE [LARGE SCALE GENOMIC DNA]</scope>
    <source>
        <strain evidence="1 2">KCTC22721</strain>
    </source>
</reference>
<dbReference type="SUPFAM" id="SSF53756">
    <property type="entry name" value="UDP-Glycosyltransferase/glycogen phosphorylase"/>
    <property type="match status" value="1"/>
</dbReference>
<keyword evidence="2" id="KW-1185">Reference proteome</keyword>
<dbReference type="EMBL" id="QGNZ01000002">
    <property type="protein sequence ID" value="PWS28190.1"/>
    <property type="molecule type" value="Genomic_DNA"/>
</dbReference>
<evidence type="ECO:0008006" key="3">
    <source>
        <dbReference type="Google" id="ProtNLM"/>
    </source>
</evidence>
<dbReference type="Proteomes" id="UP000245379">
    <property type="component" value="Unassembled WGS sequence"/>
</dbReference>